<evidence type="ECO:0000313" key="3">
    <source>
        <dbReference type="EMBL" id="QWF69461.1"/>
    </source>
</evidence>
<evidence type="ECO:0000256" key="2">
    <source>
        <dbReference type="HAMAP-Rule" id="MF_01805"/>
    </source>
</evidence>
<comment type="subcellular location">
    <subcellularLocation>
        <location evidence="2">Cytoplasm</location>
    </subcellularLocation>
    <text evidence="2">Associated with two foci at the outer edges of the nucleoid region in young cells, and at four foci within both cell halves in older cells.</text>
</comment>
<dbReference type="GO" id="GO:0007059">
    <property type="term" value="P:chromosome segregation"/>
    <property type="evidence" value="ECO:0007669"/>
    <property type="project" value="UniProtKB-UniRule"/>
</dbReference>
<dbReference type="Pfam" id="PF02616">
    <property type="entry name" value="SMC_ScpA"/>
    <property type="match status" value="1"/>
</dbReference>
<evidence type="ECO:0000313" key="4">
    <source>
        <dbReference type="Proteomes" id="UP000676649"/>
    </source>
</evidence>
<dbReference type="KEGG" id="mpad:KEF85_08690"/>
<dbReference type="GO" id="GO:0005737">
    <property type="term" value="C:cytoplasm"/>
    <property type="evidence" value="ECO:0007669"/>
    <property type="project" value="UniProtKB-SubCell"/>
</dbReference>
<keyword evidence="2" id="KW-0132">Cell division</keyword>
<proteinExistence type="inferred from homology"/>
<keyword evidence="2" id="KW-0963">Cytoplasm</keyword>
<accession>A0A975MLC5</accession>
<dbReference type="HAMAP" id="MF_01805">
    <property type="entry name" value="ScpA"/>
    <property type="match status" value="1"/>
</dbReference>
<name>A0A975MLC5_9GAMM</name>
<dbReference type="PANTHER" id="PTHR33969:SF2">
    <property type="entry name" value="SEGREGATION AND CONDENSATION PROTEIN A"/>
    <property type="match status" value="1"/>
</dbReference>
<keyword evidence="2" id="KW-0159">Chromosome partition</keyword>
<gene>
    <name evidence="2" type="primary">scpA</name>
    <name evidence="3" type="ORF">KEF85_08690</name>
</gene>
<comment type="similarity">
    <text evidence="2">Belongs to the ScpA family.</text>
</comment>
<dbReference type="GO" id="GO:0051301">
    <property type="term" value="P:cell division"/>
    <property type="evidence" value="ECO:0007669"/>
    <property type="project" value="UniProtKB-KW"/>
</dbReference>
<protein>
    <recommendedName>
        <fullName evidence="1 2">Segregation and condensation protein A</fullName>
    </recommendedName>
</protein>
<sequence>MTTTDLAASAETALITPLAMVYGQPYQDLPDDLYIPPDALEVFLDAFEGPLDLLLYLIRRQNLDVLNIPIAQITKQYIAYIDIMDQLRLELAAEYLVMAALLAEIKSRMLLPRQVDAEAEEEDPRAYLIRKLQEYEAIKLAAEHLDQLPRDERDTFAISVDTATVSVAQALPGVALKEVLLAFQDVLKRVEQLSHHQITKEPLSVRERMATILEKLNRSDSLAFGALFTRSEGKNGVVVAFLAILELSKEGIIDIFQSEPYAGLNVRVRSRSADTI</sequence>
<organism evidence="3 4">
    <name type="scientific">Methylomonas paludis</name>
    <dbReference type="NCBI Taxonomy" id="1173101"/>
    <lineage>
        <taxon>Bacteria</taxon>
        <taxon>Pseudomonadati</taxon>
        <taxon>Pseudomonadota</taxon>
        <taxon>Gammaproteobacteria</taxon>
        <taxon>Methylococcales</taxon>
        <taxon>Methylococcaceae</taxon>
        <taxon>Methylomonas</taxon>
    </lineage>
</organism>
<comment type="function">
    <text evidence="2">Participates in chromosomal partition during cell division. May act via the formation of a condensin-like complex containing Smc and ScpB that pull DNA away from mid-cell into both cell halves.</text>
</comment>
<dbReference type="EMBL" id="CP073754">
    <property type="protein sequence ID" value="QWF69461.1"/>
    <property type="molecule type" value="Genomic_DNA"/>
</dbReference>
<dbReference type="Gene3D" id="6.10.250.2410">
    <property type="match status" value="1"/>
</dbReference>
<dbReference type="GO" id="GO:0006260">
    <property type="term" value="P:DNA replication"/>
    <property type="evidence" value="ECO:0007669"/>
    <property type="project" value="UniProtKB-UniRule"/>
</dbReference>
<dbReference type="Proteomes" id="UP000676649">
    <property type="component" value="Chromosome"/>
</dbReference>
<dbReference type="InterPro" id="IPR003768">
    <property type="entry name" value="ScpA"/>
</dbReference>
<keyword evidence="4" id="KW-1185">Reference proteome</keyword>
<dbReference type="PANTHER" id="PTHR33969">
    <property type="entry name" value="SEGREGATION AND CONDENSATION PROTEIN A"/>
    <property type="match status" value="1"/>
</dbReference>
<reference evidence="3" key="1">
    <citation type="submission" date="2021-04" db="EMBL/GenBank/DDBJ databases">
        <title>Draft genome sequence data of methanotrophic Methylovulum sp. strain S1L and Methylomonas sp. strain S2AM isolated from boreal lake water columns.</title>
        <authorList>
            <person name="Rissanen A.J."/>
            <person name="Mangayil R."/>
            <person name="Svenning M.M."/>
            <person name="Khanongnuch R."/>
        </authorList>
    </citation>
    <scope>NUCLEOTIDE SEQUENCE</scope>
    <source>
        <strain evidence="3">S2AM</strain>
    </source>
</reference>
<evidence type="ECO:0000256" key="1">
    <source>
        <dbReference type="ARBA" id="ARBA00044777"/>
    </source>
</evidence>
<comment type="subunit">
    <text evidence="2">Component of a cohesin-like complex composed of ScpA, ScpB and the Smc homodimer, in which ScpA and ScpB bind to the head domain of Smc. The presence of the three proteins is required for the association of the complex with DNA.</text>
</comment>
<keyword evidence="2" id="KW-0131">Cell cycle</keyword>
<dbReference type="AlphaFoldDB" id="A0A975MLC5"/>
<dbReference type="RefSeq" id="WP_215579438.1">
    <property type="nucleotide sequence ID" value="NZ_CP073754.1"/>
</dbReference>